<dbReference type="EMBL" id="CP052766">
    <property type="protein sequence ID" value="QJR81305.1"/>
    <property type="molecule type" value="Genomic_DNA"/>
</dbReference>
<proteinExistence type="predicted"/>
<organism evidence="1 2">
    <name type="scientific">Alteromonas pelagimontana</name>
    <dbReference type="NCBI Taxonomy" id="1858656"/>
    <lineage>
        <taxon>Bacteria</taxon>
        <taxon>Pseudomonadati</taxon>
        <taxon>Pseudomonadota</taxon>
        <taxon>Gammaproteobacteria</taxon>
        <taxon>Alteromonadales</taxon>
        <taxon>Alteromonadaceae</taxon>
        <taxon>Alteromonas/Salinimonas group</taxon>
        <taxon>Alteromonas</taxon>
    </lineage>
</organism>
<reference evidence="1 2" key="2">
    <citation type="submission" date="2020-04" db="EMBL/GenBank/DDBJ databases">
        <title>Complete genome sequence of Alteromonas pelagimontana 5.12T.</title>
        <authorList>
            <person name="Sinha R.K."/>
            <person name="Krishnan K.P."/>
            <person name="Kurian J.P."/>
        </authorList>
    </citation>
    <scope>NUCLEOTIDE SEQUENCE [LARGE SCALE GENOMIC DNA]</scope>
    <source>
        <strain evidence="1 2">5.12</strain>
    </source>
</reference>
<dbReference type="KEGG" id="apel:CA267_011215"/>
<accession>A0A6M4MFB1</accession>
<dbReference type="AlphaFoldDB" id="A0A6M4MFB1"/>
<keyword evidence="2" id="KW-1185">Reference proteome</keyword>
<evidence type="ECO:0000313" key="1">
    <source>
        <dbReference type="EMBL" id="QJR81305.1"/>
    </source>
</evidence>
<sequence>MQLLLHKEEPTAFLPVIPSPPKQPAPASTTITVELTTGHRLTVAHADEQLVRLLLSALL</sequence>
<dbReference type="Proteomes" id="UP000219285">
    <property type="component" value="Chromosome"/>
</dbReference>
<protein>
    <submittedName>
        <fullName evidence="1">Uncharacterized protein</fullName>
    </submittedName>
</protein>
<dbReference type="RefSeq" id="WP_083638187.1">
    <property type="nucleotide sequence ID" value="NZ_CP052766.1"/>
</dbReference>
<gene>
    <name evidence="1" type="ORF">CA267_011215</name>
</gene>
<reference evidence="2" key="1">
    <citation type="submission" date="2014-12" db="EMBL/GenBank/DDBJ databases">
        <title>Complete genome sequence of a multi-drug resistant Klebsiella pneumoniae.</title>
        <authorList>
            <person name="Hua X."/>
            <person name="Chen Q."/>
            <person name="Li X."/>
            <person name="Feng Y."/>
            <person name="Ruan Z."/>
            <person name="Yu Y."/>
        </authorList>
    </citation>
    <scope>NUCLEOTIDE SEQUENCE [LARGE SCALE GENOMIC DNA]</scope>
    <source>
        <strain evidence="2">5.12</strain>
    </source>
</reference>
<evidence type="ECO:0000313" key="2">
    <source>
        <dbReference type="Proteomes" id="UP000219285"/>
    </source>
</evidence>
<name>A0A6M4MFB1_9ALTE</name>
<dbReference type="OrthoDB" id="9774685at2"/>